<reference evidence="1" key="1">
    <citation type="journal article" date="2014" name="Int. J. Syst. Evol. Microbiol.">
        <title>Complete genome sequence of Corynebacterium casei LMG S-19264T (=DSM 44701T), isolated from a smear-ripened cheese.</title>
        <authorList>
            <consortium name="US DOE Joint Genome Institute (JGI-PGF)"/>
            <person name="Walter F."/>
            <person name="Albersmeier A."/>
            <person name="Kalinowski J."/>
            <person name="Ruckert C."/>
        </authorList>
    </citation>
    <scope>NUCLEOTIDE SEQUENCE</scope>
    <source>
        <strain evidence="1">CGMCC 1.15958</strain>
    </source>
</reference>
<dbReference type="Proteomes" id="UP000609064">
    <property type="component" value="Unassembled WGS sequence"/>
</dbReference>
<reference evidence="1" key="2">
    <citation type="submission" date="2020-09" db="EMBL/GenBank/DDBJ databases">
        <authorList>
            <person name="Sun Q."/>
            <person name="Zhou Y."/>
        </authorList>
    </citation>
    <scope>NUCLEOTIDE SEQUENCE</scope>
    <source>
        <strain evidence="1">CGMCC 1.15958</strain>
    </source>
</reference>
<dbReference type="EMBL" id="BMKK01000004">
    <property type="protein sequence ID" value="GGD57806.1"/>
    <property type="molecule type" value="Genomic_DNA"/>
</dbReference>
<accession>A0A916YRC1</accession>
<evidence type="ECO:0000313" key="2">
    <source>
        <dbReference type="Proteomes" id="UP000609064"/>
    </source>
</evidence>
<dbReference type="RefSeq" id="WP_188766167.1">
    <property type="nucleotide sequence ID" value="NZ_BMKK01000004.1"/>
</dbReference>
<gene>
    <name evidence="1" type="ORF">GCM10011514_22380</name>
</gene>
<keyword evidence="2" id="KW-1185">Reference proteome</keyword>
<dbReference type="AlphaFoldDB" id="A0A916YRC1"/>
<protein>
    <submittedName>
        <fullName evidence="1">Uncharacterized protein</fullName>
    </submittedName>
</protein>
<name>A0A916YRC1_9BACT</name>
<proteinExistence type="predicted"/>
<organism evidence="1 2">
    <name type="scientific">Emticicia aquatilis</name>
    <dbReference type="NCBI Taxonomy" id="1537369"/>
    <lineage>
        <taxon>Bacteria</taxon>
        <taxon>Pseudomonadati</taxon>
        <taxon>Bacteroidota</taxon>
        <taxon>Cytophagia</taxon>
        <taxon>Cytophagales</taxon>
        <taxon>Leadbetterellaceae</taxon>
        <taxon>Emticicia</taxon>
    </lineage>
</organism>
<sequence>MKKLLILMSVLLLNSCTDSQKSDTNVVVKNEEIKFVQGALKLLPCNVLKNLKCLSEYKNPKFCEFVIGNCPGCSPDMLCKGDLRFTNTPDLGIYLQKLNATTKKYEPFLEAKLQGVDKVLFIPNDIKTENLKLLIQPEKELKNERIVNFSYKTNENKNQF</sequence>
<comment type="caution">
    <text evidence="1">The sequence shown here is derived from an EMBL/GenBank/DDBJ whole genome shotgun (WGS) entry which is preliminary data.</text>
</comment>
<evidence type="ECO:0000313" key="1">
    <source>
        <dbReference type="EMBL" id="GGD57806.1"/>
    </source>
</evidence>